<feature type="transmembrane region" description="Helical" evidence="1">
    <location>
        <begin position="87"/>
        <end position="110"/>
    </location>
</feature>
<accession>A0A0S7C310</accession>
<name>A0A0S7C310_9BACT</name>
<organism evidence="2">
    <name type="scientific">Lentimicrobium saccharophilum</name>
    <dbReference type="NCBI Taxonomy" id="1678841"/>
    <lineage>
        <taxon>Bacteria</taxon>
        <taxon>Pseudomonadati</taxon>
        <taxon>Bacteroidota</taxon>
        <taxon>Bacteroidia</taxon>
        <taxon>Bacteroidales</taxon>
        <taxon>Lentimicrobiaceae</taxon>
        <taxon>Lentimicrobium</taxon>
    </lineage>
</organism>
<keyword evidence="3" id="KW-1185">Reference proteome</keyword>
<gene>
    <name evidence="2" type="ORF">TBC1_111701</name>
</gene>
<dbReference type="AlphaFoldDB" id="A0A0S7C310"/>
<keyword evidence="1" id="KW-0812">Transmembrane</keyword>
<protein>
    <submittedName>
        <fullName evidence="2">Uncharacterized protein</fullName>
    </submittedName>
</protein>
<evidence type="ECO:0000313" key="3">
    <source>
        <dbReference type="Proteomes" id="UP000053091"/>
    </source>
</evidence>
<feature type="transmembrane region" description="Helical" evidence="1">
    <location>
        <begin position="45"/>
        <end position="66"/>
    </location>
</feature>
<dbReference type="RefSeq" id="WP_062040821.1">
    <property type="nucleotide sequence ID" value="NZ_DF968182.1"/>
</dbReference>
<feature type="transmembrane region" description="Helical" evidence="1">
    <location>
        <begin position="122"/>
        <end position="145"/>
    </location>
</feature>
<keyword evidence="1" id="KW-1133">Transmembrane helix</keyword>
<dbReference type="STRING" id="1678841.TBC1_111701"/>
<dbReference type="OrthoDB" id="1097929at2"/>
<proteinExistence type="predicted"/>
<evidence type="ECO:0000256" key="1">
    <source>
        <dbReference type="SAM" id="Phobius"/>
    </source>
</evidence>
<evidence type="ECO:0000313" key="2">
    <source>
        <dbReference type="EMBL" id="GAP43545.1"/>
    </source>
</evidence>
<dbReference type="Proteomes" id="UP000053091">
    <property type="component" value="Unassembled WGS sequence"/>
</dbReference>
<keyword evidence="1" id="KW-0472">Membrane</keyword>
<sequence>MENRSQFLKPAVPRRVLFFAAAGVWAYAAVRVFGLAYDFAPEGPMPLWMVVVVGLAGIAVFFNFVFLKISRKYIARIAGMEQKNPCIFAFFAWKSYLMIAIMATMGILFVRFEVIPLYLQGIFYIALSGSLLLSALMFINAGFLYNDPDSKHSGNAVEDNAG</sequence>
<feature type="transmembrane region" description="Helical" evidence="1">
    <location>
        <begin position="12"/>
        <end position="33"/>
    </location>
</feature>
<reference evidence="2" key="1">
    <citation type="journal article" date="2015" name="Genome Announc.">
        <title>Draft Genome Sequence of Bacteroidales Strain TBC1, a Novel Isolate from a Methanogenic Wastewater Treatment System.</title>
        <authorList>
            <person name="Tourlousse D.M."/>
            <person name="Matsuura N."/>
            <person name="Sun L."/>
            <person name="Toyonaga M."/>
            <person name="Kuroda K."/>
            <person name="Ohashi A."/>
            <person name="Cruz R."/>
            <person name="Yamaguchi T."/>
            <person name="Sekiguchi Y."/>
        </authorList>
    </citation>
    <scope>NUCLEOTIDE SEQUENCE [LARGE SCALE GENOMIC DNA]</scope>
    <source>
        <strain evidence="2">TBC1</strain>
    </source>
</reference>
<dbReference type="EMBL" id="DF968182">
    <property type="protein sequence ID" value="GAP43545.1"/>
    <property type="molecule type" value="Genomic_DNA"/>
</dbReference>